<dbReference type="RefSeq" id="XP_023932720.1">
    <property type="nucleotide sequence ID" value="XM_024076952.1"/>
</dbReference>
<dbReference type="GeneID" id="106173712"/>
<dbReference type="CDD" id="cd01644">
    <property type="entry name" value="RT_pepA17"/>
    <property type="match status" value="1"/>
</dbReference>
<proteinExistence type="predicted"/>
<dbReference type="Proteomes" id="UP000085678">
    <property type="component" value="Unplaced"/>
</dbReference>
<dbReference type="InterPro" id="IPR008042">
    <property type="entry name" value="Retrotrans_Pao"/>
</dbReference>
<dbReference type="Gene3D" id="3.30.70.270">
    <property type="match status" value="1"/>
</dbReference>
<organism evidence="2 3">
    <name type="scientific">Lingula anatina</name>
    <name type="common">Brachiopod</name>
    <name type="synonym">Lingula unguis</name>
    <dbReference type="NCBI Taxonomy" id="7574"/>
    <lineage>
        <taxon>Eukaryota</taxon>
        <taxon>Metazoa</taxon>
        <taxon>Spiralia</taxon>
        <taxon>Lophotrochozoa</taxon>
        <taxon>Brachiopoda</taxon>
        <taxon>Linguliformea</taxon>
        <taxon>Lingulata</taxon>
        <taxon>Lingulida</taxon>
        <taxon>Linguloidea</taxon>
        <taxon>Lingulidae</taxon>
        <taxon>Lingula</taxon>
    </lineage>
</organism>
<dbReference type="Pfam" id="PF03564">
    <property type="entry name" value="DUF1759"/>
    <property type="match status" value="1"/>
</dbReference>
<dbReference type="KEGG" id="lak:106173712"/>
<accession>A0A2R2MR43</accession>
<dbReference type="SUPFAM" id="SSF56672">
    <property type="entry name" value="DNA/RNA polymerases"/>
    <property type="match status" value="1"/>
</dbReference>
<dbReference type="PANTHER" id="PTHR47331">
    <property type="entry name" value="PHD-TYPE DOMAIN-CONTAINING PROTEIN"/>
    <property type="match status" value="1"/>
</dbReference>
<reference evidence="3" key="1">
    <citation type="submission" date="2025-08" db="UniProtKB">
        <authorList>
            <consortium name="RefSeq"/>
        </authorList>
    </citation>
    <scope>IDENTIFICATION</scope>
    <source>
        <tissue evidence="3">Gonads</tissue>
    </source>
</reference>
<dbReference type="OrthoDB" id="10065844at2759"/>
<dbReference type="PANTHER" id="PTHR47331:SF5">
    <property type="entry name" value="RIBONUCLEASE H"/>
    <property type="match status" value="1"/>
</dbReference>
<dbReference type="STRING" id="7574.A0A2R2MR43"/>
<dbReference type="Gene3D" id="3.10.10.10">
    <property type="entry name" value="HIV Type 1 Reverse Transcriptase, subunit A, domain 1"/>
    <property type="match status" value="1"/>
</dbReference>
<feature type="region of interest" description="Disordered" evidence="1">
    <location>
        <begin position="450"/>
        <end position="498"/>
    </location>
</feature>
<feature type="compositionally biased region" description="Polar residues" evidence="1">
    <location>
        <begin position="459"/>
        <end position="474"/>
    </location>
</feature>
<name>A0A2R2MR43_LINAN</name>
<dbReference type="InterPro" id="IPR043502">
    <property type="entry name" value="DNA/RNA_pol_sf"/>
</dbReference>
<dbReference type="InParanoid" id="A0A2R2MR43"/>
<keyword evidence="2" id="KW-1185">Reference proteome</keyword>
<sequence>MEGDTEKSVISSLKTRSRASTLSYAKAKAKAKALEVNLEYVKKQTEIKRQRALLDAEFELISAQKDAAAAAAEAAALDTDSDSSNSDLESLFKLPMDKTKTEKYVETVQGQFNTDTHGVTDGMDPHGVTGGMDPHGVTDGMDPHGVTDGMDPQSVTDGKVPHSAADGMDPHGVTHGKDPHGVAVTADSHGAKGEMLHTDTYGVSDFVPRQSRQDVTSDFPAYLRGTPGYFSRGPEVPNAFLPNDPHGTPVFYPRQQDVPYLVQCIPPLPQPEIPVFKGDVLTYSAFMISFETRIESRVASNTDRLYYLYQYTDGEPKELISGCLYMPDGYKRARELLHKEYGNEYKISMAYLNKLLAWPAVRAEDSVGLKGLSVYLVKCHSAMLHLHNLQVLNHAPHMQAIVKKLPMYSQNRWRGIVAKVVRDEKRSVVFSDLVTFIEHESEAVNDPVFGREALKSEGPSVQTTRFPQTKTARTSPMKRTHTSHPPTPRTSAHPPGSSFAVITDQVCPHCQQTHKLNECSAFLEMPLSERKQLLFSKRLCMACLEPNHIAKGCLNKLTCSKCHKKHPTSLHDPDFQRQNAVTKVNVVNTAVNTSNSTSISQSTMIVPVWISHESNPEREQLIYAMLDTQSDISFVLRNTSDSLQLQGTPVKLSLSTMSACNQILDSSKISGLSVRAYDGSERITLPPCYTRDVIPANRDHIPSPGIAHQWPHLQPIADKLIPRGDFEVGLLIGYNCPSALFPREVIPPMNDGPYALRTSLGWSIVGTGLVNYDGDPGFISHRVMIHEVSPEVKSSYQMNEKVIFCKPNRIKEIFVPKHVAQMLELDFNDQRLDTVAPSREDCRFIDILEKGIHVTNDGHYEMPLPFRKENPVLPNDRELAVKRLSTLQSRFTKDPNYAREYAKFMQSLIDNGHAERVTSDVSKCTWYIPHHGVYNKQKLRVVFDCSARYKDTSLNGHLLKGPDMTNSLIGVLLRFRHETVAFTCDIEKMFYQFRVNEEHRDYLRFLWFNDNDFESVPVDYRMCVHLFGATSSPSCASFALKKMASLHEHECGSDVKHFIHRNFYVDDGLKSTATESDAIELLRRSRQLCEKRGIRLHKVISNSNAVIQSVPLGDRAHDCDVIDMNADKYLPEGALGVQWCVEVDQLQFRILLKDRPLTRRGVLSTISSIFDPLGFVAPVVMVGKRILQELCAENLDWDDPIPDNLRSRWEQWRLGLRSLESISLKRCYKPPEFGSVSITEMHHLHDASAGGYGECSYVRLMNERGQIHCCLLMGKSRVAPLKAVSIPRLLPLTT</sequence>
<dbReference type="InterPro" id="IPR005312">
    <property type="entry name" value="DUF1759"/>
</dbReference>
<evidence type="ECO:0000313" key="3">
    <source>
        <dbReference type="RefSeq" id="XP_023932720.1"/>
    </source>
</evidence>
<gene>
    <name evidence="3" type="primary">LOC106173712</name>
</gene>
<dbReference type="InterPro" id="IPR043128">
    <property type="entry name" value="Rev_trsase/Diguanyl_cyclase"/>
</dbReference>
<evidence type="ECO:0000256" key="1">
    <source>
        <dbReference type="SAM" id="MobiDB-lite"/>
    </source>
</evidence>
<dbReference type="Pfam" id="PF05380">
    <property type="entry name" value="Peptidase_A17"/>
    <property type="match status" value="1"/>
</dbReference>
<evidence type="ECO:0000313" key="2">
    <source>
        <dbReference type="Proteomes" id="UP000085678"/>
    </source>
</evidence>
<protein>
    <submittedName>
        <fullName evidence="3">Uncharacterized protein LOC106173712</fullName>
    </submittedName>
</protein>